<feature type="binding site" evidence="8">
    <location>
        <position position="187"/>
    </location>
    <ligand>
        <name>ATP</name>
        <dbReference type="ChEBI" id="CHEBI:30616"/>
    </ligand>
</feature>
<keyword evidence="2 8" id="KW-0436">Ligase</keyword>
<organism evidence="10 11">
    <name type="scientific">Demequina sediminis</name>
    <dbReference type="NCBI Taxonomy" id="1930058"/>
    <lineage>
        <taxon>Bacteria</taxon>
        <taxon>Bacillati</taxon>
        <taxon>Actinomycetota</taxon>
        <taxon>Actinomycetes</taxon>
        <taxon>Micrococcales</taxon>
        <taxon>Demequinaceae</taxon>
        <taxon>Demequina</taxon>
    </lineage>
</organism>
<accession>A0ABP9WEB8</accession>
<dbReference type="EMBL" id="BAABRR010000002">
    <property type="protein sequence ID" value="GAA5518029.1"/>
    <property type="molecule type" value="Genomic_DNA"/>
</dbReference>
<dbReference type="PROSITE" id="PS00178">
    <property type="entry name" value="AA_TRNA_LIGASE_I"/>
    <property type="match status" value="1"/>
</dbReference>
<keyword evidence="11" id="KW-1185">Reference proteome</keyword>
<dbReference type="GO" id="GO:0016874">
    <property type="term" value="F:ligase activity"/>
    <property type="evidence" value="ECO:0007669"/>
    <property type="project" value="UniProtKB-KW"/>
</dbReference>
<dbReference type="PANTHER" id="PTHR43766">
    <property type="entry name" value="TRYPTOPHAN--TRNA LIGASE, MITOCHONDRIAL"/>
    <property type="match status" value="1"/>
</dbReference>
<evidence type="ECO:0000256" key="7">
    <source>
        <dbReference type="ARBA" id="ARBA00049929"/>
    </source>
</evidence>
<comment type="caution">
    <text evidence="10">The sequence shown here is derived from an EMBL/GenBank/DDBJ whole genome shotgun (WGS) entry which is preliminary data.</text>
</comment>
<keyword evidence="4 8" id="KW-0067">ATP-binding</keyword>
<evidence type="ECO:0000256" key="2">
    <source>
        <dbReference type="ARBA" id="ARBA00022598"/>
    </source>
</evidence>
<evidence type="ECO:0000313" key="11">
    <source>
        <dbReference type="Proteomes" id="UP001426770"/>
    </source>
</evidence>
<dbReference type="Gene3D" id="1.10.240.10">
    <property type="entry name" value="Tyrosyl-Transfer RNA Synthetase"/>
    <property type="match status" value="1"/>
</dbReference>
<comment type="similarity">
    <text evidence="1 8 9">Belongs to the class-I aminoacyl-tRNA synthetase family.</text>
</comment>
<dbReference type="Proteomes" id="UP001426770">
    <property type="component" value="Unassembled WGS sequence"/>
</dbReference>
<dbReference type="InterPro" id="IPR002306">
    <property type="entry name" value="Trp-tRNA-ligase"/>
</dbReference>
<comment type="subunit">
    <text evidence="8">Homodimer.</text>
</comment>
<keyword evidence="3 8" id="KW-0547">Nucleotide-binding</keyword>
<dbReference type="SUPFAM" id="SSF52374">
    <property type="entry name" value="Nucleotidylyl transferase"/>
    <property type="match status" value="1"/>
</dbReference>
<evidence type="ECO:0000256" key="8">
    <source>
        <dbReference type="HAMAP-Rule" id="MF_00140"/>
    </source>
</evidence>
<evidence type="ECO:0000256" key="1">
    <source>
        <dbReference type="ARBA" id="ARBA00005594"/>
    </source>
</evidence>
<keyword evidence="5 8" id="KW-0648">Protein biosynthesis</keyword>
<dbReference type="InterPro" id="IPR002305">
    <property type="entry name" value="aa-tRNA-synth_Ic"/>
</dbReference>
<comment type="subcellular location">
    <subcellularLocation>
        <location evidence="8">Cytoplasm</location>
    </subcellularLocation>
</comment>
<feature type="binding site" evidence="8">
    <location>
        <begin position="18"/>
        <end position="19"/>
    </location>
    <ligand>
        <name>ATP</name>
        <dbReference type="ChEBI" id="CHEBI:30616"/>
    </ligand>
</feature>
<protein>
    <recommendedName>
        <fullName evidence="8">Tryptophan--tRNA ligase</fullName>
        <ecNumber evidence="8">6.1.1.2</ecNumber>
    </recommendedName>
    <alternativeName>
        <fullName evidence="8">Tryptophanyl-tRNA synthetase</fullName>
        <shortName evidence="8">TrpRS</shortName>
    </alternativeName>
</protein>
<feature type="binding site" evidence="8">
    <location>
        <begin position="147"/>
        <end position="149"/>
    </location>
    <ligand>
        <name>ATP</name>
        <dbReference type="ChEBI" id="CHEBI:30616"/>
    </ligand>
</feature>
<dbReference type="InterPro" id="IPR050203">
    <property type="entry name" value="Trp-tRNA_synthetase"/>
</dbReference>
<gene>
    <name evidence="8 10" type="primary">trpS</name>
    <name evidence="10" type="ORF">Lsed01_00446</name>
</gene>
<comment type="function">
    <text evidence="8">Catalyzes the attachment of tryptophan to tRNA(Trp).</text>
</comment>
<sequence>MTRVFSAMQPTSDSLHLGNYLGALVEWVKLQDTHDAIYSVVDLHALTQAPEPELLRSRTRRTAAQYLAAGVDPERSLCFVQSHVPQHAELSWILSTFTGMGEASRMTQFKDKAQKTGESGANVGLFTYPILMAADILLYDTDVVPVGEDQRQHLELSRDLAQRINGRFGEGTVMVPEAHIVKETAKIYDLQDPVKKMSKSTGNPKGIIEMLDDPKKVAKNIKSAVTDLDSVIRFDREAKPGVSNLLTIYSALTGRDVDGLVAEYEGRMYGHLKVDLADVVVAYLTPFHDAAMEWIESPERLDGVLAQGAAKASTIAQATLDRIYDRLGLLPPLHR</sequence>
<dbReference type="HAMAP" id="MF_00140_B">
    <property type="entry name" value="Trp_tRNA_synth_B"/>
    <property type="match status" value="1"/>
</dbReference>
<dbReference type="RefSeq" id="WP_286213913.1">
    <property type="nucleotide sequence ID" value="NZ_AP027736.1"/>
</dbReference>
<reference evidence="10 11" key="1">
    <citation type="submission" date="2024-02" db="EMBL/GenBank/DDBJ databases">
        <title>Lysinimicrobium sediminis NBRC 112286.</title>
        <authorList>
            <person name="Ichikawa N."/>
            <person name="Katano-Makiyama Y."/>
            <person name="Hidaka K."/>
        </authorList>
    </citation>
    <scope>NUCLEOTIDE SEQUENCE [LARGE SCALE GENOMIC DNA]</scope>
    <source>
        <strain evidence="10 11">NBRC 112286</strain>
    </source>
</reference>
<dbReference type="PRINTS" id="PR01039">
    <property type="entry name" value="TRNASYNTHTRP"/>
</dbReference>
<evidence type="ECO:0000256" key="5">
    <source>
        <dbReference type="ARBA" id="ARBA00022917"/>
    </source>
</evidence>
<feature type="binding site" evidence="8">
    <location>
        <begin position="9"/>
        <end position="11"/>
    </location>
    <ligand>
        <name>ATP</name>
        <dbReference type="ChEBI" id="CHEBI:30616"/>
    </ligand>
</feature>
<evidence type="ECO:0000256" key="6">
    <source>
        <dbReference type="ARBA" id="ARBA00023146"/>
    </source>
</evidence>
<comment type="catalytic activity">
    <reaction evidence="7 8">
        <text>tRNA(Trp) + L-tryptophan + ATP = L-tryptophyl-tRNA(Trp) + AMP + diphosphate + H(+)</text>
        <dbReference type="Rhea" id="RHEA:24080"/>
        <dbReference type="Rhea" id="RHEA-COMP:9671"/>
        <dbReference type="Rhea" id="RHEA-COMP:9705"/>
        <dbReference type="ChEBI" id="CHEBI:15378"/>
        <dbReference type="ChEBI" id="CHEBI:30616"/>
        <dbReference type="ChEBI" id="CHEBI:33019"/>
        <dbReference type="ChEBI" id="CHEBI:57912"/>
        <dbReference type="ChEBI" id="CHEBI:78442"/>
        <dbReference type="ChEBI" id="CHEBI:78535"/>
        <dbReference type="ChEBI" id="CHEBI:456215"/>
        <dbReference type="EC" id="6.1.1.2"/>
    </reaction>
</comment>
<dbReference type="NCBIfam" id="TIGR00233">
    <property type="entry name" value="trpS"/>
    <property type="match status" value="1"/>
</dbReference>
<dbReference type="InterPro" id="IPR024109">
    <property type="entry name" value="Trp-tRNA-ligase_bac-type"/>
</dbReference>
<evidence type="ECO:0000313" key="10">
    <source>
        <dbReference type="EMBL" id="GAA5518029.1"/>
    </source>
</evidence>
<dbReference type="InterPro" id="IPR001412">
    <property type="entry name" value="aa-tRNA-synth_I_CS"/>
</dbReference>
<dbReference type="InterPro" id="IPR014729">
    <property type="entry name" value="Rossmann-like_a/b/a_fold"/>
</dbReference>
<feature type="short sequence motif" description="'KMSKS' region" evidence="8">
    <location>
        <begin position="196"/>
        <end position="200"/>
    </location>
</feature>
<feature type="binding site" evidence="8">
    <location>
        <position position="135"/>
    </location>
    <ligand>
        <name>L-tryptophan</name>
        <dbReference type="ChEBI" id="CHEBI:57912"/>
    </ligand>
</feature>
<dbReference type="Gene3D" id="3.40.50.620">
    <property type="entry name" value="HUPs"/>
    <property type="match status" value="1"/>
</dbReference>
<dbReference type="CDD" id="cd00806">
    <property type="entry name" value="TrpRS_core"/>
    <property type="match status" value="1"/>
</dbReference>
<evidence type="ECO:0000256" key="4">
    <source>
        <dbReference type="ARBA" id="ARBA00022840"/>
    </source>
</evidence>
<evidence type="ECO:0000256" key="3">
    <source>
        <dbReference type="ARBA" id="ARBA00022741"/>
    </source>
</evidence>
<proteinExistence type="inferred from homology"/>
<dbReference type="Pfam" id="PF00579">
    <property type="entry name" value="tRNA-synt_1b"/>
    <property type="match status" value="1"/>
</dbReference>
<dbReference type="EC" id="6.1.1.2" evidence="8"/>
<keyword evidence="6 8" id="KW-0030">Aminoacyl-tRNA synthetase</keyword>
<comment type="caution">
    <text evidence="8">Lacks conserved residue(s) required for the propagation of feature annotation.</text>
</comment>
<evidence type="ECO:0000256" key="9">
    <source>
        <dbReference type="RuleBase" id="RU363036"/>
    </source>
</evidence>
<feature type="binding site" evidence="8">
    <location>
        <begin position="196"/>
        <end position="200"/>
    </location>
    <ligand>
        <name>ATP</name>
        <dbReference type="ChEBI" id="CHEBI:30616"/>
    </ligand>
</feature>
<dbReference type="PANTHER" id="PTHR43766:SF1">
    <property type="entry name" value="TRYPTOPHAN--TRNA LIGASE, MITOCHONDRIAL"/>
    <property type="match status" value="1"/>
</dbReference>
<name>A0ABP9WEB8_9MICO</name>
<keyword evidence="8" id="KW-0963">Cytoplasm</keyword>